<feature type="compositionally biased region" description="Basic and acidic residues" evidence="8">
    <location>
        <begin position="107"/>
        <end position="121"/>
    </location>
</feature>
<dbReference type="PANTHER" id="PTHR12066:SF0">
    <property type="entry name" value="TELOMERASE REVERSE TRANSCRIPTASE"/>
    <property type="match status" value="1"/>
</dbReference>
<feature type="compositionally biased region" description="Polar residues" evidence="8">
    <location>
        <begin position="2819"/>
        <end position="2829"/>
    </location>
</feature>
<reference evidence="10 11" key="1">
    <citation type="journal article" date="2017" name="Int. J. Parasitol.">
        <title>The genome of the protozoan parasite Cystoisospora suis and a reverse vaccinology approach to identify vaccine candidates.</title>
        <authorList>
            <person name="Palmieri N."/>
            <person name="Shrestha A."/>
            <person name="Ruttkowski B."/>
            <person name="Beck T."/>
            <person name="Vogl C."/>
            <person name="Tomley F."/>
            <person name="Blake D.P."/>
            <person name="Joachim A."/>
        </authorList>
    </citation>
    <scope>NUCLEOTIDE SEQUENCE [LARGE SCALE GENOMIC DNA]</scope>
    <source>
        <strain evidence="10 11">Wien I</strain>
    </source>
</reference>
<dbReference type="InterPro" id="IPR021891">
    <property type="entry name" value="Telomerase_RBD"/>
</dbReference>
<feature type="region of interest" description="Disordered" evidence="8">
    <location>
        <begin position="1771"/>
        <end position="1804"/>
    </location>
</feature>
<accession>A0A2C6LCC1</accession>
<feature type="compositionally biased region" description="Polar residues" evidence="8">
    <location>
        <begin position="679"/>
        <end position="699"/>
    </location>
</feature>
<feature type="compositionally biased region" description="Polar residues" evidence="8">
    <location>
        <begin position="2874"/>
        <end position="2885"/>
    </location>
</feature>
<feature type="compositionally biased region" description="Basic and acidic residues" evidence="8">
    <location>
        <begin position="1899"/>
        <end position="1908"/>
    </location>
</feature>
<dbReference type="GO" id="GO:0003720">
    <property type="term" value="F:telomerase activity"/>
    <property type="evidence" value="ECO:0007669"/>
    <property type="project" value="InterPro"/>
</dbReference>
<keyword evidence="4 7" id="KW-0460">Magnesium</keyword>
<dbReference type="GeneID" id="94424841"/>
<feature type="compositionally biased region" description="Low complexity" evidence="8">
    <location>
        <begin position="2807"/>
        <end position="2818"/>
    </location>
</feature>
<gene>
    <name evidence="10" type="ORF">CSUI_001424</name>
</gene>
<comment type="function">
    <text evidence="7">Telomerase is a ribonucleoprotein enzyme essential for the replication of chromosome termini in most eukaryotes. It elongates telomeres. It is a reverse transcriptase that adds simple sequence repeats to chromosome ends by copying a template sequence within the RNA component of the enzyme.</text>
</comment>
<feature type="region of interest" description="Disordered" evidence="8">
    <location>
        <begin position="2789"/>
        <end position="2830"/>
    </location>
</feature>
<feature type="compositionally biased region" description="Basic and acidic residues" evidence="8">
    <location>
        <begin position="1522"/>
        <end position="1531"/>
    </location>
</feature>
<keyword evidence="7" id="KW-0779">Telomere</keyword>
<dbReference type="Pfam" id="PF12009">
    <property type="entry name" value="Telomerase_RBD"/>
    <property type="match status" value="2"/>
</dbReference>
<feature type="region of interest" description="Disordered" evidence="8">
    <location>
        <begin position="331"/>
        <end position="368"/>
    </location>
</feature>
<feature type="compositionally biased region" description="Basic and acidic residues" evidence="8">
    <location>
        <begin position="2918"/>
        <end position="2935"/>
    </location>
</feature>
<feature type="region of interest" description="Disordered" evidence="8">
    <location>
        <begin position="1248"/>
        <end position="1309"/>
    </location>
</feature>
<feature type="compositionally biased region" description="Basic and acidic residues" evidence="8">
    <location>
        <begin position="1269"/>
        <end position="1284"/>
    </location>
</feature>
<evidence type="ECO:0000313" key="10">
    <source>
        <dbReference type="EMBL" id="PHJ24725.1"/>
    </source>
</evidence>
<feature type="compositionally biased region" description="Basic and acidic residues" evidence="8">
    <location>
        <begin position="331"/>
        <end position="342"/>
    </location>
</feature>
<keyword evidence="1 7" id="KW-0808">Transferase</keyword>
<comment type="subcellular location">
    <subcellularLocation>
        <location evidence="7">Nucleus</location>
    </subcellularLocation>
    <subcellularLocation>
        <location evidence="7">Chromosome</location>
        <location evidence="7">Telomere</location>
    </subcellularLocation>
</comment>
<feature type="compositionally biased region" description="Basic and acidic residues" evidence="8">
    <location>
        <begin position="2515"/>
        <end position="2532"/>
    </location>
</feature>
<keyword evidence="2 7" id="KW-0548">Nucleotidyltransferase</keyword>
<feature type="region of interest" description="Disordered" evidence="8">
    <location>
        <begin position="624"/>
        <end position="722"/>
    </location>
</feature>
<keyword evidence="5 7" id="KW-0695">RNA-directed DNA polymerase</keyword>
<feature type="compositionally biased region" description="Basic and acidic residues" evidence="8">
    <location>
        <begin position="2052"/>
        <end position="2072"/>
    </location>
</feature>
<evidence type="ECO:0000256" key="2">
    <source>
        <dbReference type="ARBA" id="ARBA00022695"/>
    </source>
</evidence>
<dbReference type="Gene3D" id="1.10.132.70">
    <property type="match status" value="1"/>
</dbReference>
<dbReference type="Proteomes" id="UP000221165">
    <property type="component" value="Unassembled WGS sequence"/>
</dbReference>
<feature type="compositionally biased region" description="Basic and acidic residues" evidence="8">
    <location>
        <begin position="624"/>
        <end position="633"/>
    </location>
</feature>
<proteinExistence type="inferred from homology"/>
<dbReference type="EC" id="2.7.7.49" evidence="7"/>
<protein>
    <recommendedName>
        <fullName evidence="7">Telomerase reverse transcriptase</fullName>
        <ecNumber evidence="7">2.7.7.49</ecNumber>
    </recommendedName>
    <alternativeName>
        <fullName evidence="7">Telomerase catalytic subunit</fullName>
    </alternativeName>
</protein>
<evidence type="ECO:0000256" key="3">
    <source>
        <dbReference type="ARBA" id="ARBA00022723"/>
    </source>
</evidence>
<feature type="compositionally biased region" description="Basic and acidic residues" evidence="8">
    <location>
        <begin position="1775"/>
        <end position="1787"/>
    </location>
</feature>
<evidence type="ECO:0000256" key="4">
    <source>
        <dbReference type="ARBA" id="ARBA00022842"/>
    </source>
</evidence>
<evidence type="ECO:0000313" key="11">
    <source>
        <dbReference type="Proteomes" id="UP000221165"/>
    </source>
</evidence>
<feature type="region of interest" description="Disordered" evidence="8">
    <location>
        <begin position="1214"/>
        <end position="1233"/>
    </location>
</feature>
<dbReference type="GO" id="GO:0007004">
    <property type="term" value="P:telomere maintenance via telomerase"/>
    <property type="evidence" value="ECO:0007669"/>
    <property type="project" value="TreeGrafter"/>
</dbReference>
<feature type="region of interest" description="Disordered" evidence="8">
    <location>
        <begin position="914"/>
        <end position="934"/>
    </location>
</feature>
<dbReference type="InterPro" id="IPR003545">
    <property type="entry name" value="Telomerase_RT"/>
</dbReference>
<dbReference type="GO" id="GO:0000781">
    <property type="term" value="C:chromosome, telomeric region"/>
    <property type="evidence" value="ECO:0007669"/>
    <property type="project" value="UniProtKB-SubCell"/>
</dbReference>
<feature type="region of interest" description="Disordered" evidence="8">
    <location>
        <begin position="99"/>
        <end position="142"/>
    </location>
</feature>
<feature type="domain" description="Telomerase ribonucleoprotein complex - RNA-binding" evidence="9">
    <location>
        <begin position="236"/>
        <end position="458"/>
    </location>
</feature>
<feature type="compositionally biased region" description="Polar residues" evidence="8">
    <location>
        <begin position="1292"/>
        <end position="1304"/>
    </location>
</feature>
<dbReference type="GO" id="GO:0042162">
    <property type="term" value="F:telomeric DNA binding"/>
    <property type="evidence" value="ECO:0007669"/>
    <property type="project" value="TreeGrafter"/>
</dbReference>
<dbReference type="GO" id="GO:0000333">
    <property type="term" value="C:telomerase catalytic core complex"/>
    <property type="evidence" value="ECO:0007669"/>
    <property type="project" value="TreeGrafter"/>
</dbReference>
<evidence type="ECO:0000256" key="5">
    <source>
        <dbReference type="ARBA" id="ARBA00022918"/>
    </source>
</evidence>
<keyword evidence="11" id="KW-1185">Reference proteome</keyword>
<keyword evidence="7" id="KW-0539">Nucleus</keyword>
<feature type="region of interest" description="Disordered" evidence="8">
    <location>
        <begin position="571"/>
        <end position="603"/>
    </location>
</feature>
<comment type="similarity">
    <text evidence="7">Belongs to the reverse transcriptase family. Telomerase subfamily.</text>
</comment>
<dbReference type="VEuPathDB" id="ToxoDB:CSUI_001424"/>
<feature type="region of interest" description="Disordered" evidence="8">
    <location>
        <begin position="2870"/>
        <end position="2968"/>
    </location>
</feature>
<dbReference type="OrthoDB" id="289721at2759"/>
<feature type="region of interest" description="Disordered" evidence="8">
    <location>
        <begin position="156"/>
        <end position="183"/>
    </location>
</feature>
<evidence type="ECO:0000256" key="6">
    <source>
        <dbReference type="ARBA" id="ARBA00048173"/>
    </source>
</evidence>
<keyword evidence="3 7" id="KW-0479">Metal-binding</keyword>
<dbReference type="SMART" id="SM00975">
    <property type="entry name" value="Telomerase_RBD"/>
    <property type="match status" value="1"/>
</dbReference>
<feature type="region of interest" description="Disordered" evidence="8">
    <location>
        <begin position="1605"/>
        <end position="1630"/>
    </location>
</feature>
<dbReference type="PANTHER" id="PTHR12066">
    <property type="entry name" value="TELOMERASE REVERSE TRANSCRIPTASE"/>
    <property type="match status" value="1"/>
</dbReference>
<comment type="catalytic activity">
    <reaction evidence="6 7">
        <text>DNA(n) + a 2'-deoxyribonucleoside 5'-triphosphate = DNA(n+1) + diphosphate</text>
        <dbReference type="Rhea" id="RHEA:22508"/>
        <dbReference type="Rhea" id="RHEA-COMP:17339"/>
        <dbReference type="Rhea" id="RHEA-COMP:17340"/>
        <dbReference type="ChEBI" id="CHEBI:33019"/>
        <dbReference type="ChEBI" id="CHEBI:61560"/>
        <dbReference type="ChEBI" id="CHEBI:173112"/>
        <dbReference type="EC" id="2.7.7.49"/>
    </reaction>
</comment>
<keyword evidence="7" id="KW-0158">Chromosome</keyword>
<feature type="compositionally biased region" description="Basic residues" evidence="8">
    <location>
        <begin position="1258"/>
        <end position="1268"/>
    </location>
</feature>
<evidence type="ECO:0000256" key="8">
    <source>
        <dbReference type="SAM" id="MobiDB-lite"/>
    </source>
</evidence>
<dbReference type="EMBL" id="MIGC01000560">
    <property type="protein sequence ID" value="PHJ24725.1"/>
    <property type="molecule type" value="Genomic_DNA"/>
</dbReference>
<feature type="region of interest" description="Disordered" evidence="8">
    <location>
        <begin position="2287"/>
        <end position="2334"/>
    </location>
</feature>
<name>A0A2C6LCC1_9APIC</name>
<feature type="compositionally biased region" description="Low complexity" evidence="8">
    <location>
        <begin position="124"/>
        <end position="134"/>
    </location>
</feature>
<feature type="region of interest" description="Disordered" evidence="8">
    <location>
        <begin position="2499"/>
        <end position="2533"/>
    </location>
</feature>
<feature type="compositionally biased region" description="Basic residues" evidence="8">
    <location>
        <begin position="1608"/>
        <end position="1621"/>
    </location>
</feature>
<evidence type="ECO:0000256" key="1">
    <source>
        <dbReference type="ARBA" id="ARBA00022679"/>
    </source>
</evidence>
<dbReference type="GO" id="GO:0070034">
    <property type="term" value="F:telomerase RNA binding"/>
    <property type="evidence" value="ECO:0007669"/>
    <property type="project" value="TreeGrafter"/>
</dbReference>
<evidence type="ECO:0000259" key="9">
    <source>
        <dbReference type="SMART" id="SM00975"/>
    </source>
</evidence>
<sequence length="3163" mass="346885">MLPVGGERGPADTGFSCRRRTRLLLVVTGVKVLCNRDRTMTWNLDSTQAEGSLPGRNVKRNSEICFSDFRYVSSPSASWKLVPYFRLLLERQKRHHCPARLPTRLLEQTRRREPNRTHDPEGMSSGSSARSSSRVSRRMLPPSAVASVPVTVASRSPTPFLHSSPPGSPSMPSTSMCSPATSSSPPVLLSSSLPFSRLPCGPPCTRLLLEESSLRSPSLSTNGRPLRTLSFETPPARVVAFVLACLRRIVPGELLGGARNLRLFLTRAKQFVQHNARESPSLHMLMHEMKRRPYTSLFLKLSKSGSRGDGSPGRTEGVCVPKVCSKEKILLGRGDRKPEGRPGGRGRSGKKKPKSGAGACSPRRSWKAAGRVSLVKKQVAHVERSRGILQPKTTSNSGQAEEVFLAKIVYWLFTQLVIPLLRQHFYITEAEPTAHRLRYFRKISWLHVEQQANDSLRRACFSSARVPEAVSFKESSEECIPESTSLIQDSDTGDHSSLHFQCARRTREQSYASPALLAENTKLRPVRDTCATNPQELPGGICDSRDAETLLEKTLQLNANNVSEAVLTAKAPKRPEPRSLSGYQGRTRATIESAPGDTSEEKRGASALLVDGAPAMKRSLVLREHGEATRSECPRGSFQQRNETTDRTVLLLVGDSCRSRPTRGAKNVTANRGRMPSLSEVTEGTTDELGSQRENTVTGDSEPKASEAQGPPTYSEESALDSGQTLCPVPAVRLLPKLLGCRPLVNLSQPHSGVLLAYLLRSVLERDSSTTAAKDVEEARRRQSELLILKDAGAFQLLAERQFPSPLENPKAPGGQTVGNVEQANPLVSEYTRDATQDNTNGACDLSRKVRLLARAIIRAEQNESCRALRPSLQEPPVFCRSSPSYPSLPRLFRTLPAPFALHTFRRYVQRRISAASAGRPSPAPRLLQHSREKPDIRRLARRLSLDIRLPVGIDEAGRTDQLSRRETGGDSERCGARIKASSGGALTSLVHPGRHLTRSSLLSLSCIPQLRCPRCRMPPSSLLSCASVSSLSLNGFLTPVRSALAALCRSNPAVLGCSVLSFADVHRHLLAWWKKQLRLIGQVRKILSRHGLRAGVARVTVPRMFFVVGDLQACYEGISHAGLLDAMQRRLEETGVETLHVMKVYKRVVSPSIRLDENCKRMCLSRDRYQPREATFQQGGGRKGEQYRLTSGYQWHGRRIRDTAQTVERSEEAFASVDRSDANAFPPAKRHEKMLFHDDGPCTTATEEKSACAVQRAGRKKKRKRSSRPADEVSEQSEREVEKRRRRARTDSGTQPSNTVHNQSGCSPVCSSPDVSSATMFAREHFFIPSIGCQGAATTGQIEAIAVPSLQGRHPLLGTFLQRHGKQRKRGSLCAQGLEICACHLDEERKDTHLLPQGACARECSSASLECDHARADDFTCAHMESTAVDFSPALVRTWHPPSVPRSAPRAAEAVFRGRLLRGCAPGGAVMVTEVGQPMVLCAREILLVVKLFLSQHRVRFSSRAGHAPDDPRHPSATSQRPDRKLDKGKAAAGVTGGEHRRKDKAISYQSGQDLTKGDPAGQQTAMHGQDVACQATLVVRRSLEPSQFGAPRGHDIAQDYTDISSPHHHGGRNITKRRLFGPPVPSPTVTDLALRSAAASSTPQTDSAWTGRQGVGIPQGSSISGFLCALYYADKDAQPEIQALLRGESPPGLDASRTEHRAVPEGLRMLEDRAGDTVRGISRCSRRSGIRKPRQREGICFSRLTSQKTVLPPNYSSISAAGLSRGKSFASAKSEEESRKQRGSDPESEGEASPAHTKTPWERLAAPVAREKQSVLASHRIQAVAVAEEAKEGEKGEKDVESRMLSCGLQTVSAPTSDAGRKVVLDLTGGAAVSLTPLQERDAPESTDVEPPAAPPKSEEEERADGRQIQAPRVNPRNGQTCVVCSSASDGVEAPDNSQPFCWTPSFRALLQNTQLWPRQNERQAACSSASKHDQVMSGTARDEQRVESFAAPIQNIFNLKRVMGQETFAAQRTKRSAKRTVFVGPLAIEFGTPQLHKDCGNAGPGSFNSKEEERRRHEKILRVTEHQENNRNGVPRESGTETPQGEDFCKNRGRGNPPKPSCCSARCTDRASLTSFAGVSQWASFARARRARHRLLRALKRLVWPPLLVRWVDDFLFLSPSRDSAEAFLKLLLRHRVWGENVNERKLKSNLFFQATESPQQARDSLLTLSSAALSGSFENSDSPEGYPEVLQRSGSTERWRSESPCCDVATPSDALRGGAAERGWPTVFHKEHPITISGQCRERRKQKLGQRASNLGLEGVREKSSRKRRVRIPEKQNPDSTSPAVCPRSRAGVSSAVIPGHFESARPMRSASAVASAASISSSACLPDPHADRSCSSGLLPRAHPRRVPDSSFDLPSASSRLSSFPVDLCHHIVSSSELGPCWAGVRISFDLQNRGLCILPLLRRDVPDEVNESERTQSSRKRKARFTAKQVTRCAKGCTLMHSNPIKLTQKATYNKKRGKKLAPADVFESPERENLGEPQGRRKSESTGKAITIIRDSLSLRHNLLRGGRTSAANRACFMKELLEQRLFGHLRMRLGTTRLFVDLRLNTVEAVCRNVYVVAKTVFLKLRCGLERITREFAGFVRSAYIIGVCTRLISVVLTLARQPLPISRIKHLSASAGLLHCRSSASSRPVMSLRLAAEHLAASVFRQRLRFICYNAAASAFRPFKIKSSRCSSPCVMPSKMSIRKEAEILRLPLRVRNLKGRGSDFRRFGSSSRGVQTAKSRAASINTTLSNVVASASATAPASQSGDGDLLVAPANPSHPVGSPSPSSVTAVQNESNSPCPSHHFDLQRMCVAQTKWFPQSREGPSWRKESDLEYGEGAVCGAMSSPSQRGPQTFSGRAAKPGPAKDPVSETRRLHKLARPGVPVEPDVPSRRDPPASVNRKKETSELPWRPCGTRQYRQQPEAGGDGEKAPRKLSTGAAYKENTKLSCTRKQRKARRKALAFGQCFSFFSDKARLWALAKWLKNRRHRLQRPAAPPAIGRTELLDKNASSLPPQGSSVLPACRLSSLSSSPAVLAAVSSTGSPGYGSYFPSSSGLWSLPSSSPTYRSLSLHVPAAPPAVLHPFRTRLSHRCLLPTGHLAEALWALECAQRVEREEGAEGRGWPALMRTRKSER</sequence>
<dbReference type="GO" id="GO:0046872">
    <property type="term" value="F:metal ion binding"/>
    <property type="evidence" value="ECO:0007669"/>
    <property type="project" value="UniProtKB-KW"/>
</dbReference>
<evidence type="ECO:0000256" key="7">
    <source>
        <dbReference type="RuleBase" id="RU365061"/>
    </source>
</evidence>
<feature type="region of interest" description="Disordered" evidence="8">
    <location>
        <begin position="1504"/>
        <end position="1570"/>
    </location>
</feature>
<organism evidence="10 11">
    <name type="scientific">Cystoisospora suis</name>
    <dbReference type="NCBI Taxonomy" id="483139"/>
    <lineage>
        <taxon>Eukaryota</taxon>
        <taxon>Sar</taxon>
        <taxon>Alveolata</taxon>
        <taxon>Apicomplexa</taxon>
        <taxon>Conoidasida</taxon>
        <taxon>Coccidia</taxon>
        <taxon>Eucoccidiorida</taxon>
        <taxon>Eimeriorina</taxon>
        <taxon>Sarcocystidae</taxon>
        <taxon>Cystoisospora</taxon>
    </lineage>
</organism>
<feature type="region of interest" description="Disordered" evidence="8">
    <location>
        <begin position="2038"/>
        <end position="2105"/>
    </location>
</feature>
<comment type="caution">
    <text evidence="10">The sequence shown here is derived from an EMBL/GenBank/DDBJ whole genome shotgun (WGS) entry which is preliminary data.</text>
</comment>
<dbReference type="RefSeq" id="XP_067926397.1">
    <property type="nucleotide sequence ID" value="XM_068061630.1"/>
</dbReference>
<feature type="region of interest" description="Disordered" evidence="8">
    <location>
        <begin position="1877"/>
        <end position="1917"/>
    </location>
</feature>